<comment type="caution">
    <text evidence="1">The sequence shown here is derived from an EMBL/GenBank/DDBJ whole genome shotgun (WGS) entry which is preliminary data.</text>
</comment>
<protein>
    <submittedName>
        <fullName evidence="1">Uncharacterized protein</fullName>
    </submittedName>
</protein>
<name>A0A835GVR3_SPOEX</name>
<dbReference type="EMBL" id="JACKWZ010000004">
    <property type="protein sequence ID" value="KAF9424238.1"/>
    <property type="molecule type" value="Genomic_DNA"/>
</dbReference>
<dbReference type="Proteomes" id="UP000648187">
    <property type="component" value="Unassembled WGS sequence"/>
</dbReference>
<evidence type="ECO:0000313" key="1">
    <source>
        <dbReference type="EMBL" id="KAF9424238.1"/>
    </source>
</evidence>
<sequence>MNCLYFTHREGCYIQEINDVIPFGHSVTVGHCTQIRCATDLMYYVTPPRPVPKLNQTVKPYSLITK</sequence>
<accession>A0A835GVR3</accession>
<gene>
    <name evidence="1" type="ORF">HW555_000631</name>
</gene>
<reference evidence="1" key="1">
    <citation type="submission" date="2020-08" db="EMBL/GenBank/DDBJ databases">
        <title>Spodoptera exigua strain:BAW_Kor-Di-RS1 Genome sequencing and assembly.</title>
        <authorList>
            <person name="Kim J."/>
            <person name="Nam H.Y."/>
            <person name="Kwon M."/>
            <person name="Choi J.H."/>
            <person name="Cho S.R."/>
            <person name="Kim G.-H."/>
        </authorList>
    </citation>
    <scope>NUCLEOTIDE SEQUENCE</scope>
    <source>
        <strain evidence="1">BAW_Kor-Di-RS1</strain>
        <tissue evidence="1">Whole-body</tissue>
    </source>
</reference>
<proteinExistence type="predicted"/>
<dbReference type="AlphaFoldDB" id="A0A835GVR3"/>
<evidence type="ECO:0000313" key="2">
    <source>
        <dbReference type="Proteomes" id="UP000648187"/>
    </source>
</evidence>
<organism evidence="1 2">
    <name type="scientific">Spodoptera exigua</name>
    <name type="common">Beet armyworm</name>
    <name type="synonym">Noctua fulgens</name>
    <dbReference type="NCBI Taxonomy" id="7107"/>
    <lineage>
        <taxon>Eukaryota</taxon>
        <taxon>Metazoa</taxon>
        <taxon>Ecdysozoa</taxon>
        <taxon>Arthropoda</taxon>
        <taxon>Hexapoda</taxon>
        <taxon>Insecta</taxon>
        <taxon>Pterygota</taxon>
        <taxon>Neoptera</taxon>
        <taxon>Endopterygota</taxon>
        <taxon>Lepidoptera</taxon>
        <taxon>Glossata</taxon>
        <taxon>Ditrysia</taxon>
        <taxon>Noctuoidea</taxon>
        <taxon>Noctuidae</taxon>
        <taxon>Amphipyrinae</taxon>
        <taxon>Spodoptera</taxon>
    </lineage>
</organism>
<keyword evidence="2" id="KW-1185">Reference proteome</keyword>